<organism evidence="1 2">
    <name type="scientific">Mythimna loreyi</name>
    <dbReference type="NCBI Taxonomy" id="667449"/>
    <lineage>
        <taxon>Eukaryota</taxon>
        <taxon>Metazoa</taxon>
        <taxon>Ecdysozoa</taxon>
        <taxon>Arthropoda</taxon>
        <taxon>Hexapoda</taxon>
        <taxon>Insecta</taxon>
        <taxon>Pterygota</taxon>
        <taxon>Neoptera</taxon>
        <taxon>Endopterygota</taxon>
        <taxon>Lepidoptera</taxon>
        <taxon>Glossata</taxon>
        <taxon>Ditrysia</taxon>
        <taxon>Noctuoidea</taxon>
        <taxon>Noctuidae</taxon>
        <taxon>Noctuinae</taxon>
        <taxon>Hadenini</taxon>
        <taxon>Mythimna</taxon>
    </lineage>
</organism>
<comment type="caution">
    <text evidence="1">The sequence shown here is derived from an EMBL/GenBank/DDBJ whole genome shotgun (WGS) entry which is preliminary data.</text>
</comment>
<dbReference type="Proteomes" id="UP001231649">
    <property type="component" value="Chromosome 21"/>
</dbReference>
<name>A0ACC2QD26_9NEOP</name>
<evidence type="ECO:0000313" key="2">
    <source>
        <dbReference type="Proteomes" id="UP001231649"/>
    </source>
</evidence>
<keyword evidence="2" id="KW-1185">Reference proteome</keyword>
<evidence type="ECO:0000313" key="1">
    <source>
        <dbReference type="EMBL" id="KAJ8712835.1"/>
    </source>
</evidence>
<gene>
    <name evidence="1" type="ORF">PYW08_008139</name>
</gene>
<dbReference type="EMBL" id="CM056797">
    <property type="protein sequence ID" value="KAJ8712835.1"/>
    <property type="molecule type" value="Genomic_DNA"/>
</dbReference>
<reference evidence="1" key="1">
    <citation type="submission" date="2023-03" db="EMBL/GenBank/DDBJ databases">
        <title>Chromosome-level genomes of two armyworms, Mythimna separata and Mythimna loreyi, provide insights into the biosynthesis and reception of sex pheromones.</title>
        <authorList>
            <person name="Zhao H."/>
        </authorList>
    </citation>
    <scope>NUCLEOTIDE SEQUENCE</scope>
    <source>
        <strain evidence="1">BeijingLab</strain>
    </source>
</reference>
<protein>
    <submittedName>
        <fullName evidence="1">Uncharacterized protein</fullName>
    </submittedName>
</protein>
<sequence length="1175" mass="130022">MTMFKASMISNYQRTREYNFIMIEEVMQQKAPGVPSNIKLQHPNSTSPLLRSKNFTANFFKTTFSYRSKAVTPASSSTVDKTIKIGSAETKPVTRNRPRTATLSDSANTKVKLKKSTDRSKSTSHFVDKQSIEPERPLRHKPTTPDPGGPKAIRESGKKSETKSSNVILQIVKKSAKPPAPKLPDDSILPPTLRPKTDKNLKLTKNINNNDVWANPSDVKVTHRRVPASPVKGPSQGKQESGTLKGAPSVSSLDSKHHKVAPARDKTLKIFGSKEKLHKAHKKKDLGNNNAVLEDPELREGLEYEDGQVGTYSSAEELGSVDGRGSQECVSLPVTLNADHMPGFQEVELRPRVPSEHCSQASLASGVREIESLRRELEATVMERAQLQARVEELLEKVSEADRLRGELDRMKSMDAEREAALERLADENGALRARLRGVAHSPLSDSEKRQLLLAPAPRRMHSSAPASIALANGEGDSGEPSTPEWDKHSSSSLSEVSVACLQDRILQMEEHHYSTSEELQATLAELADLQTQLADAHADNERLADEKQVLLESLCRQTEKLEDSRTKVDTLQELLLREGVEPETLVAGDADQQLFAVLKQSQEERRHLLTKQDELKAELNQTKTALEEKTKENEALAERIRVLEASVERAESERTRCEHETDSAQELAASRQHQITTLTDLLDAAKAKLEERAGVVEGAAEAEAAAAAARRDADAATARALQLAERLAHAQRQLDRAHSDARKMHDDAMVSRNNAKSTISELEFQIEQLRQEKTAMQGELKTLQDNVEELQIQVQVASDEKLALMSRAGEALARVSDLERQLQDARARHAQLTRDRERDEAEWKQFQSDLLMTVRVANDFKTEAQRELERLVSENKVARDRIRLLEDQMHSIKAIPPRTEETPPPPPLLTSASLQDIMATAASHRRTKGVSRQDSRLSVKSLIESIENAAKAAKQSPATTPVGEWPQQTTVALTTTSTTIKNGIADSTAPTNGMGGTTFSTKPPAARGARPSPIANDAAAAQANIPDEQRALTLQQKAIESFVRRNSYGDICERKDPLNALQVKNGGSKRNALLKWCQQKTMGYNNIDITNFSSSWNDGMALCALLHSYLGDARISYASLSPHDKRTNFSVAFAAAESVGIPTTLNIQDMIQQERPDWQQVMAYVTSIYKHFET</sequence>
<proteinExistence type="predicted"/>
<accession>A0ACC2QD26</accession>